<sequence length="230" mass="24968">MTRLACALLMSIAAAAPVAAQQSATRTWVDSHGTTWTEVTTTRAVVEEPRSQRIAKAIAGLPRFGPFAVVDSAHAALVGEIDDNSPSEFREMLQAHPGIRMLELVDCPGTSDDGANLTLGRLIRRHGIGTDVPSGGSVRSGGFEIFLAGTVRHAAPDAEFGVHAWKDEDGHQPDDFAPDAGPNKTYLDYYREMGLSEDDAEQLYALTNSVPNEQMLWLHTKDIRPFVKVE</sequence>
<evidence type="ECO:0008006" key="4">
    <source>
        <dbReference type="Google" id="ProtNLM"/>
    </source>
</evidence>
<accession>A0A512AIB4</accession>
<reference evidence="2 3" key="1">
    <citation type="submission" date="2019-07" db="EMBL/GenBank/DDBJ databases">
        <title>Whole genome shotgun sequence of Novosphingobium sediminis NBRC 106119.</title>
        <authorList>
            <person name="Hosoyama A."/>
            <person name="Uohara A."/>
            <person name="Ohji S."/>
            <person name="Ichikawa N."/>
        </authorList>
    </citation>
    <scope>NUCLEOTIDE SEQUENCE [LARGE SCALE GENOMIC DNA]</scope>
    <source>
        <strain evidence="2 3">NBRC 106119</strain>
    </source>
</reference>
<dbReference type="InterPro" id="IPR029045">
    <property type="entry name" value="ClpP/crotonase-like_dom_sf"/>
</dbReference>
<name>A0A512AIB4_9SPHN</name>
<dbReference type="Proteomes" id="UP000321464">
    <property type="component" value="Unassembled WGS sequence"/>
</dbReference>
<dbReference type="EMBL" id="BJYR01000009">
    <property type="protein sequence ID" value="GEN99444.1"/>
    <property type="molecule type" value="Genomic_DNA"/>
</dbReference>
<dbReference type="OrthoDB" id="6198264at2"/>
<gene>
    <name evidence="2" type="ORF">NSE01_12770</name>
</gene>
<dbReference type="SUPFAM" id="SSF52096">
    <property type="entry name" value="ClpP/crotonase"/>
    <property type="match status" value="1"/>
</dbReference>
<organism evidence="2 3">
    <name type="scientific">Novosphingobium sediminis</name>
    <dbReference type="NCBI Taxonomy" id="707214"/>
    <lineage>
        <taxon>Bacteria</taxon>
        <taxon>Pseudomonadati</taxon>
        <taxon>Pseudomonadota</taxon>
        <taxon>Alphaproteobacteria</taxon>
        <taxon>Sphingomonadales</taxon>
        <taxon>Sphingomonadaceae</taxon>
        <taxon>Novosphingobium</taxon>
    </lineage>
</organism>
<comment type="caution">
    <text evidence="2">The sequence shown here is derived from an EMBL/GenBank/DDBJ whole genome shotgun (WGS) entry which is preliminary data.</text>
</comment>
<dbReference type="RefSeq" id="WP_147158799.1">
    <property type="nucleotide sequence ID" value="NZ_BJYR01000009.1"/>
</dbReference>
<dbReference type="AlphaFoldDB" id="A0A512AIB4"/>
<evidence type="ECO:0000313" key="2">
    <source>
        <dbReference type="EMBL" id="GEN99444.1"/>
    </source>
</evidence>
<evidence type="ECO:0000313" key="3">
    <source>
        <dbReference type="Proteomes" id="UP000321464"/>
    </source>
</evidence>
<evidence type="ECO:0000256" key="1">
    <source>
        <dbReference type="SAM" id="SignalP"/>
    </source>
</evidence>
<feature type="chain" id="PRO_5022209695" description="Alpha/beta hydrolase" evidence="1">
    <location>
        <begin position="21"/>
        <end position="230"/>
    </location>
</feature>
<protein>
    <recommendedName>
        <fullName evidence="4">Alpha/beta hydrolase</fullName>
    </recommendedName>
</protein>
<keyword evidence="3" id="KW-1185">Reference proteome</keyword>
<keyword evidence="1" id="KW-0732">Signal</keyword>
<feature type="signal peptide" evidence="1">
    <location>
        <begin position="1"/>
        <end position="20"/>
    </location>
</feature>
<proteinExistence type="predicted"/>